<dbReference type="STRING" id="1314674.A0A0D7BI26"/>
<keyword evidence="2" id="KW-1185">Reference proteome</keyword>
<reference evidence="1 2" key="1">
    <citation type="journal article" date="2015" name="Fungal Genet. Biol.">
        <title>Evolution of novel wood decay mechanisms in Agaricales revealed by the genome sequences of Fistulina hepatica and Cylindrobasidium torrendii.</title>
        <authorList>
            <person name="Floudas D."/>
            <person name="Held B.W."/>
            <person name="Riley R."/>
            <person name="Nagy L.G."/>
            <person name="Koehler G."/>
            <person name="Ransdell A.S."/>
            <person name="Younus H."/>
            <person name="Chow J."/>
            <person name="Chiniquy J."/>
            <person name="Lipzen A."/>
            <person name="Tritt A."/>
            <person name="Sun H."/>
            <person name="Haridas S."/>
            <person name="LaButti K."/>
            <person name="Ohm R.A."/>
            <person name="Kues U."/>
            <person name="Blanchette R.A."/>
            <person name="Grigoriev I.V."/>
            <person name="Minto R.E."/>
            <person name="Hibbett D.S."/>
        </authorList>
    </citation>
    <scope>NUCLEOTIDE SEQUENCE [LARGE SCALE GENOMIC DNA]</scope>
    <source>
        <strain evidence="1 2">FP15055 ss-10</strain>
    </source>
</reference>
<proteinExistence type="predicted"/>
<sequence length="210" mass="23659">LSEKKRPSLVPHDEQTHNFWVRMNGGREGTEHFDSAALDWDELVAEGIPSRTIQEDGGDELERWASEPEFHKGKERLKGRIGRSAVGADKIAYETVMRIPSAALADLFNDYRVVGLESCILKLFTLVIEMRLTEWTTRKGIIPDSQNGFRKGMRTHNCSFILRAAIDAAVADGERLYVAFVDLKDAFPSTNIATLWVKMYRQGAAGKIFD</sequence>
<accession>A0A0D7BI26</accession>
<gene>
    <name evidence="1" type="ORF">CYLTODRAFT_320249</name>
</gene>
<dbReference type="AlphaFoldDB" id="A0A0D7BI26"/>
<evidence type="ECO:0000313" key="2">
    <source>
        <dbReference type="Proteomes" id="UP000054007"/>
    </source>
</evidence>
<evidence type="ECO:0000313" key="1">
    <source>
        <dbReference type="EMBL" id="KIY70193.1"/>
    </source>
</evidence>
<name>A0A0D7BI26_9AGAR</name>
<dbReference type="EMBL" id="KN880472">
    <property type="protein sequence ID" value="KIY70193.1"/>
    <property type="molecule type" value="Genomic_DNA"/>
</dbReference>
<protein>
    <submittedName>
        <fullName evidence="1">Uncharacterized protein</fullName>
    </submittedName>
</protein>
<dbReference type="Proteomes" id="UP000054007">
    <property type="component" value="Unassembled WGS sequence"/>
</dbReference>
<organism evidence="1 2">
    <name type="scientific">Cylindrobasidium torrendii FP15055 ss-10</name>
    <dbReference type="NCBI Taxonomy" id="1314674"/>
    <lineage>
        <taxon>Eukaryota</taxon>
        <taxon>Fungi</taxon>
        <taxon>Dikarya</taxon>
        <taxon>Basidiomycota</taxon>
        <taxon>Agaricomycotina</taxon>
        <taxon>Agaricomycetes</taxon>
        <taxon>Agaricomycetidae</taxon>
        <taxon>Agaricales</taxon>
        <taxon>Marasmiineae</taxon>
        <taxon>Physalacriaceae</taxon>
        <taxon>Cylindrobasidium</taxon>
    </lineage>
</organism>
<feature type="non-terminal residue" evidence="1">
    <location>
        <position position="1"/>
    </location>
</feature>
<feature type="non-terminal residue" evidence="1">
    <location>
        <position position="210"/>
    </location>
</feature>
<dbReference type="OrthoDB" id="3049395at2759"/>